<dbReference type="EMBL" id="CAKOGL010000003">
    <property type="protein sequence ID" value="CAH2084416.1"/>
    <property type="molecule type" value="Genomic_DNA"/>
</dbReference>
<organism evidence="1 2">
    <name type="scientific">Euphydryas editha</name>
    <name type="common">Edith's checkerspot</name>
    <dbReference type="NCBI Taxonomy" id="104508"/>
    <lineage>
        <taxon>Eukaryota</taxon>
        <taxon>Metazoa</taxon>
        <taxon>Ecdysozoa</taxon>
        <taxon>Arthropoda</taxon>
        <taxon>Hexapoda</taxon>
        <taxon>Insecta</taxon>
        <taxon>Pterygota</taxon>
        <taxon>Neoptera</taxon>
        <taxon>Endopterygota</taxon>
        <taxon>Lepidoptera</taxon>
        <taxon>Glossata</taxon>
        <taxon>Ditrysia</taxon>
        <taxon>Papilionoidea</taxon>
        <taxon>Nymphalidae</taxon>
        <taxon>Nymphalinae</taxon>
        <taxon>Euphydryas</taxon>
    </lineage>
</organism>
<dbReference type="AlphaFoldDB" id="A0AAU9TC78"/>
<evidence type="ECO:0000313" key="1">
    <source>
        <dbReference type="EMBL" id="CAH2084416.1"/>
    </source>
</evidence>
<evidence type="ECO:0000313" key="2">
    <source>
        <dbReference type="Proteomes" id="UP001153954"/>
    </source>
</evidence>
<dbReference type="Proteomes" id="UP001153954">
    <property type="component" value="Unassembled WGS sequence"/>
</dbReference>
<gene>
    <name evidence="1" type="ORF">EEDITHA_LOCUS980</name>
</gene>
<accession>A0AAU9TC78</accession>
<name>A0AAU9TC78_EUPED</name>
<proteinExistence type="predicted"/>
<protein>
    <submittedName>
        <fullName evidence="1">Uncharacterized protein</fullName>
    </submittedName>
</protein>
<comment type="caution">
    <text evidence="1">The sequence shown here is derived from an EMBL/GenBank/DDBJ whole genome shotgun (WGS) entry which is preliminary data.</text>
</comment>
<reference evidence="1" key="1">
    <citation type="submission" date="2022-03" db="EMBL/GenBank/DDBJ databases">
        <authorList>
            <person name="Tunstrom K."/>
        </authorList>
    </citation>
    <scope>NUCLEOTIDE SEQUENCE</scope>
</reference>
<sequence length="99" mass="11019">MKGMPLWSEEVRSSYTHQLSTRSKRLGDAVIYLSTHPSLSSQFEPDLTQAVPALMWGRRGLLRALSFKVRPSTVAARVLIFPAEILAVAVDQAPRVLDQ</sequence>
<keyword evidence="2" id="KW-1185">Reference proteome</keyword>